<dbReference type="PROSITE" id="PS50005">
    <property type="entry name" value="TPR"/>
    <property type="match status" value="1"/>
</dbReference>
<feature type="coiled-coil region" evidence="2">
    <location>
        <begin position="1"/>
        <end position="28"/>
    </location>
</feature>
<feature type="repeat" description="TPR" evidence="1">
    <location>
        <begin position="69"/>
        <end position="102"/>
    </location>
</feature>
<proteinExistence type="predicted"/>
<dbReference type="EMBL" id="PFFQ01000019">
    <property type="protein sequence ID" value="PIW17849.1"/>
    <property type="molecule type" value="Genomic_DNA"/>
</dbReference>
<evidence type="ECO:0000256" key="1">
    <source>
        <dbReference type="PROSITE-ProRule" id="PRU00339"/>
    </source>
</evidence>
<dbReference type="InterPro" id="IPR011990">
    <property type="entry name" value="TPR-like_helical_dom_sf"/>
</dbReference>
<evidence type="ECO:0000313" key="4">
    <source>
        <dbReference type="Proteomes" id="UP000231019"/>
    </source>
</evidence>
<sequence length="311" mass="35507">MANGLMALSAFENQIQNLQRNRQERSADAYDQGIQALQEAKNSKFKDKEALLKACDLLFLSLKNNRKNPDPFLALAYVLILMGDTKKAIRYLKEVQKIEPENELACKLFQSILESQKMMLEKPENSSFVSSSASESQEPSTLYDAMESEIQTFLKQVRANQKPVLVCLNSEALESLKTEFQILSEALNRFDQQIKQLEASLDVTPLYLLLRPIETLILNYQRAMNQSRSLQKLSADLLKTKQETLSMIQAVNQNGQSVQPELEILLDTCDTFADRLDELEAKKIDIQVLLLSYEDLLKHVSFLQDVCDEKF</sequence>
<gene>
    <name evidence="3" type="ORF">COW36_07205</name>
</gene>
<keyword evidence="2" id="KW-0175">Coiled coil</keyword>
<comment type="caution">
    <text evidence="3">The sequence shown here is derived from an EMBL/GenBank/DDBJ whole genome shotgun (WGS) entry which is preliminary data.</text>
</comment>
<evidence type="ECO:0000313" key="3">
    <source>
        <dbReference type="EMBL" id="PIW17849.1"/>
    </source>
</evidence>
<keyword evidence="1" id="KW-0802">TPR repeat</keyword>
<organism evidence="3 4">
    <name type="scientific">bacterium (Candidatus Blackallbacteria) CG17_big_fil_post_rev_8_21_14_2_50_48_46</name>
    <dbReference type="NCBI Taxonomy" id="2014261"/>
    <lineage>
        <taxon>Bacteria</taxon>
        <taxon>Candidatus Blackallbacteria</taxon>
    </lineage>
</organism>
<evidence type="ECO:0000256" key="2">
    <source>
        <dbReference type="SAM" id="Coils"/>
    </source>
</evidence>
<name>A0A2M7G724_9BACT</name>
<dbReference type="AlphaFoldDB" id="A0A2M7G724"/>
<dbReference type="SUPFAM" id="SSF48452">
    <property type="entry name" value="TPR-like"/>
    <property type="match status" value="1"/>
</dbReference>
<protein>
    <submittedName>
        <fullName evidence="3">Uncharacterized protein</fullName>
    </submittedName>
</protein>
<dbReference type="Proteomes" id="UP000231019">
    <property type="component" value="Unassembled WGS sequence"/>
</dbReference>
<accession>A0A2M7G724</accession>
<reference evidence="3 4" key="1">
    <citation type="submission" date="2017-09" db="EMBL/GenBank/DDBJ databases">
        <title>Depth-based differentiation of microbial function through sediment-hosted aquifers and enrichment of novel symbionts in the deep terrestrial subsurface.</title>
        <authorList>
            <person name="Probst A.J."/>
            <person name="Ladd B."/>
            <person name="Jarett J.K."/>
            <person name="Geller-Mcgrath D.E."/>
            <person name="Sieber C.M."/>
            <person name="Emerson J.B."/>
            <person name="Anantharaman K."/>
            <person name="Thomas B.C."/>
            <person name="Malmstrom R."/>
            <person name="Stieglmeier M."/>
            <person name="Klingl A."/>
            <person name="Woyke T."/>
            <person name="Ryan C.M."/>
            <person name="Banfield J.F."/>
        </authorList>
    </citation>
    <scope>NUCLEOTIDE SEQUENCE [LARGE SCALE GENOMIC DNA]</scope>
    <source>
        <strain evidence="3">CG17_big_fil_post_rev_8_21_14_2_50_48_46</strain>
    </source>
</reference>
<dbReference type="InterPro" id="IPR019734">
    <property type="entry name" value="TPR_rpt"/>
</dbReference>
<feature type="coiled-coil region" evidence="2">
    <location>
        <begin position="173"/>
        <end position="200"/>
    </location>
</feature>
<dbReference type="Gene3D" id="1.25.40.10">
    <property type="entry name" value="Tetratricopeptide repeat domain"/>
    <property type="match status" value="1"/>
</dbReference>